<dbReference type="Pfam" id="PF11706">
    <property type="entry name" value="zf-CGNR"/>
    <property type="match status" value="1"/>
</dbReference>
<dbReference type="InterPro" id="IPR021005">
    <property type="entry name" value="Znf_CGNR"/>
</dbReference>
<dbReference type="PANTHER" id="PTHR35525">
    <property type="entry name" value="BLL6575 PROTEIN"/>
    <property type="match status" value="1"/>
</dbReference>
<comment type="caution">
    <text evidence="2">The sequence shown here is derived from an EMBL/GenBank/DDBJ whole genome shotgun (WGS) entry which is preliminary data.</text>
</comment>
<dbReference type="InterPro" id="IPR010852">
    <property type="entry name" value="ABATE"/>
</dbReference>
<evidence type="ECO:0000259" key="1">
    <source>
        <dbReference type="Pfam" id="PF11706"/>
    </source>
</evidence>
<organism evidence="2 3">
    <name type="scientific">Myceligenerans crystallogenes</name>
    <dbReference type="NCBI Taxonomy" id="316335"/>
    <lineage>
        <taxon>Bacteria</taxon>
        <taxon>Bacillati</taxon>
        <taxon>Actinomycetota</taxon>
        <taxon>Actinomycetes</taxon>
        <taxon>Micrococcales</taxon>
        <taxon>Promicromonosporaceae</taxon>
        <taxon>Myceligenerans</taxon>
    </lineage>
</organism>
<name>A0ABP4ZRI0_9MICO</name>
<feature type="domain" description="Zinc finger CGNR" evidence="1">
    <location>
        <begin position="149"/>
        <end position="189"/>
    </location>
</feature>
<evidence type="ECO:0000313" key="2">
    <source>
        <dbReference type="EMBL" id="GAA1864419.1"/>
    </source>
</evidence>
<proteinExistence type="predicted"/>
<sequence length="194" mass="20687">MSDDVVPDLYPGEPAVVRLMNTVWADRAGVHDALSTVNALERWAAQCGLRPFSDLDRADLEAARTLRDAARRLAAAALDDARPGAVADDQAVGDALAVLNRFQASCAPELQRAEGGFRQGWAHRDDGFDQVLATLALETAALLDGGAARLGACHGPGCVLYFARVPARRAWCSEGCGNRARVARHYQRHKAGGA</sequence>
<dbReference type="EMBL" id="BAAANL010000004">
    <property type="protein sequence ID" value="GAA1864419.1"/>
    <property type="molecule type" value="Genomic_DNA"/>
</dbReference>
<keyword evidence="3" id="KW-1185">Reference proteome</keyword>
<dbReference type="RefSeq" id="WP_344102861.1">
    <property type="nucleotide sequence ID" value="NZ_BAAANL010000004.1"/>
</dbReference>
<protein>
    <submittedName>
        <fullName evidence="2">ABATE domain-containing protein</fullName>
    </submittedName>
</protein>
<reference evidence="3" key="1">
    <citation type="journal article" date="2019" name="Int. J. Syst. Evol. Microbiol.">
        <title>The Global Catalogue of Microorganisms (GCM) 10K type strain sequencing project: providing services to taxonomists for standard genome sequencing and annotation.</title>
        <authorList>
            <consortium name="The Broad Institute Genomics Platform"/>
            <consortium name="The Broad Institute Genome Sequencing Center for Infectious Disease"/>
            <person name="Wu L."/>
            <person name="Ma J."/>
        </authorList>
    </citation>
    <scope>NUCLEOTIDE SEQUENCE [LARGE SCALE GENOMIC DNA]</scope>
    <source>
        <strain evidence="3">JCM 14326</strain>
    </source>
</reference>
<evidence type="ECO:0000313" key="3">
    <source>
        <dbReference type="Proteomes" id="UP001501094"/>
    </source>
</evidence>
<dbReference type="Proteomes" id="UP001501094">
    <property type="component" value="Unassembled WGS sequence"/>
</dbReference>
<dbReference type="PANTHER" id="PTHR35525:SF3">
    <property type="entry name" value="BLL6575 PROTEIN"/>
    <property type="match status" value="1"/>
</dbReference>
<dbReference type="Gene3D" id="1.10.3300.10">
    <property type="entry name" value="Jann2411-like domain"/>
    <property type="match status" value="1"/>
</dbReference>
<dbReference type="SUPFAM" id="SSF160904">
    <property type="entry name" value="Jann2411-like"/>
    <property type="match status" value="1"/>
</dbReference>
<gene>
    <name evidence="2" type="ORF">GCM10009751_23150</name>
</gene>
<dbReference type="InterPro" id="IPR023286">
    <property type="entry name" value="ABATE_dom_sf"/>
</dbReference>
<accession>A0ABP4ZRI0</accession>
<dbReference type="Pfam" id="PF07336">
    <property type="entry name" value="ABATE"/>
    <property type="match status" value="1"/>
</dbReference>